<dbReference type="Proteomes" id="UP001642483">
    <property type="component" value="Unassembled WGS sequence"/>
</dbReference>
<dbReference type="SUPFAM" id="SSF53098">
    <property type="entry name" value="Ribonuclease H-like"/>
    <property type="match status" value="1"/>
</dbReference>
<proteinExistence type="predicted"/>
<reference evidence="1 2" key="1">
    <citation type="submission" date="2024-02" db="EMBL/GenBank/DDBJ databases">
        <authorList>
            <person name="Daric V."/>
            <person name="Darras S."/>
        </authorList>
    </citation>
    <scope>NUCLEOTIDE SEQUENCE [LARGE SCALE GENOMIC DNA]</scope>
</reference>
<protein>
    <recommendedName>
        <fullName evidence="3">HAT C-terminal dimerisation domain-containing protein</fullName>
    </recommendedName>
</protein>
<dbReference type="InterPro" id="IPR012337">
    <property type="entry name" value="RNaseH-like_sf"/>
</dbReference>
<evidence type="ECO:0000313" key="1">
    <source>
        <dbReference type="EMBL" id="CAK8683795.1"/>
    </source>
</evidence>
<dbReference type="PANTHER" id="PTHR46880:SF5">
    <property type="entry name" value="DUF4371 DOMAIN-CONTAINING PROTEIN"/>
    <property type="match status" value="1"/>
</dbReference>
<name>A0ABP0FW18_CLALP</name>
<sequence length="540" mass="61312">MPKEVRSKNSRFRSQSYRKEWEKENWAQGWLKVSSQGASKAFCQFCDKNILAGKSELMRHAKTAQHCQNAAQVLGSTSMEQYVTSSQGCIKAELNTVALIARRNISFNFMSYMVPTLKHIASDSKAIKDMTSGRTKTTYLLTECLAVDAHERLIQELQEAKGLSILCDKASDISMNKIFCINVRYLYNGSPRTQLYQLIRLKRGNAEALFAALEEALVKDKLTWQQVVGYASDGENLMQGVIERISTFLQNGTTQDVENVSNPVAFFTNVHLKDSRTMETTATVFYCRDELTGLNRLFQSNQFQLHNLYPEVVRVMKMFALNFMKRSYIKDSHIHHLNVDDSSRWPSIQEVYPGLMTSDTIKELLPHQKESFLERCREWYREAVKQLYRRINLDDPVLQSLSHLKPSAIVNETSSITAAATIASGLPCITTMLNVNAQQIDRQWRSLLANENIISGQWKGKSFENFWLAMSKIDSYRTLATFVLQVAALPQSTAVVERTFSKLNLNKTKLRNNLGVNTLEAIIKGNGITIFDPGQTTVFA</sequence>
<evidence type="ECO:0000313" key="2">
    <source>
        <dbReference type="Proteomes" id="UP001642483"/>
    </source>
</evidence>
<organism evidence="1 2">
    <name type="scientific">Clavelina lepadiformis</name>
    <name type="common">Light-bulb sea squirt</name>
    <name type="synonym">Ascidia lepadiformis</name>
    <dbReference type="NCBI Taxonomy" id="159417"/>
    <lineage>
        <taxon>Eukaryota</taxon>
        <taxon>Metazoa</taxon>
        <taxon>Chordata</taxon>
        <taxon>Tunicata</taxon>
        <taxon>Ascidiacea</taxon>
        <taxon>Aplousobranchia</taxon>
        <taxon>Clavelinidae</taxon>
        <taxon>Clavelina</taxon>
    </lineage>
</organism>
<keyword evidence="2" id="KW-1185">Reference proteome</keyword>
<comment type="caution">
    <text evidence="1">The sequence shown here is derived from an EMBL/GenBank/DDBJ whole genome shotgun (WGS) entry which is preliminary data.</text>
</comment>
<accession>A0ABP0FW18</accession>
<dbReference type="PANTHER" id="PTHR46880">
    <property type="entry name" value="RAS-ASSOCIATING DOMAIN-CONTAINING PROTEIN"/>
    <property type="match status" value="1"/>
</dbReference>
<dbReference type="EMBL" id="CAWYQH010000097">
    <property type="protein sequence ID" value="CAK8683795.1"/>
    <property type="molecule type" value="Genomic_DNA"/>
</dbReference>
<evidence type="ECO:0008006" key="3">
    <source>
        <dbReference type="Google" id="ProtNLM"/>
    </source>
</evidence>
<gene>
    <name evidence="1" type="ORF">CVLEPA_LOCUS14826</name>
</gene>